<reference evidence="2 4" key="2">
    <citation type="submission" date="2019-03" db="EMBL/GenBank/DDBJ databases">
        <title>Genomic Encyclopedia of Type Strains, Phase IV (KMG-IV): sequencing the most valuable type-strain genomes for metagenomic binning, comparative biology and taxonomic classification.</title>
        <authorList>
            <person name="Goeker M."/>
        </authorList>
    </citation>
    <scope>NUCLEOTIDE SEQUENCE [LARGE SCALE GENOMIC DNA]</scope>
    <source>
        <strain evidence="2 4">DSM 3764</strain>
    </source>
</reference>
<evidence type="ECO:0000313" key="2">
    <source>
        <dbReference type="EMBL" id="TCU88869.1"/>
    </source>
</evidence>
<name>A0A377Q8M1_9NEIS</name>
<dbReference type="RefSeq" id="WP_115227313.1">
    <property type="nucleotide sequence ID" value="NZ_CAWOLO010000003.1"/>
</dbReference>
<proteinExistence type="predicted"/>
<dbReference type="Gene3D" id="3.40.50.720">
    <property type="entry name" value="NAD(P)-binding Rossmann-like Domain"/>
    <property type="match status" value="1"/>
</dbReference>
<dbReference type="OrthoDB" id="8591441at2"/>
<dbReference type="EMBL" id="UGHR01000001">
    <property type="protein sequence ID" value="STQ91058.1"/>
    <property type="molecule type" value="Genomic_DNA"/>
</dbReference>
<dbReference type="Proteomes" id="UP000295794">
    <property type="component" value="Unassembled WGS sequence"/>
</dbReference>
<protein>
    <submittedName>
        <fullName evidence="1">6-phosphogluconate dehydrogenase-like protein</fullName>
    </submittedName>
</protein>
<dbReference type="EMBL" id="SMBT01000003">
    <property type="protein sequence ID" value="TCU88869.1"/>
    <property type="molecule type" value="Genomic_DNA"/>
</dbReference>
<accession>A0A377Q8M1</accession>
<sequence>MTLLNGPVLFLAPVAILESLQSRLNPLQLSQLMLLPLGMQAQIPALPPGGLLISAGHTCLDDYLLSAQWAQAQQWQHVDLALTGEPQCAAQFGWMLAAGGTHQALSLAAPLLDALAPADRNSWLHAGGPGAASFLALLQLILMKPLLESWKIIFPNGKPSPKADLLKLAQLQTEQWQDIVPLCTRYLILAQDRKHQAFHAQNCHFNLPAHAEPASSLAQFILSLTKAN</sequence>
<evidence type="ECO:0000313" key="1">
    <source>
        <dbReference type="EMBL" id="STQ91058.1"/>
    </source>
</evidence>
<reference evidence="1 3" key="1">
    <citation type="submission" date="2018-06" db="EMBL/GenBank/DDBJ databases">
        <authorList>
            <consortium name="Pathogen Informatics"/>
            <person name="Doyle S."/>
        </authorList>
    </citation>
    <scope>NUCLEOTIDE SEQUENCE [LARGE SCALE GENOMIC DNA]</scope>
    <source>
        <strain evidence="1 3">NCTC11159</strain>
    </source>
</reference>
<organism evidence="1 3">
    <name type="scientific">Iodobacter fluviatilis</name>
    <dbReference type="NCBI Taxonomy" id="537"/>
    <lineage>
        <taxon>Bacteria</taxon>
        <taxon>Pseudomonadati</taxon>
        <taxon>Pseudomonadota</taxon>
        <taxon>Betaproteobacteria</taxon>
        <taxon>Neisseriales</taxon>
        <taxon>Chitinibacteraceae</taxon>
        <taxon>Iodobacter</taxon>
    </lineage>
</organism>
<keyword evidence="4" id="KW-1185">Reference proteome</keyword>
<evidence type="ECO:0000313" key="3">
    <source>
        <dbReference type="Proteomes" id="UP000255108"/>
    </source>
</evidence>
<dbReference type="AlphaFoldDB" id="A0A377Q8M1"/>
<gene>
    <name evidence="2" type="ORF">EV682_103453</name>
    <name evidence="1" type="ORF">NCTC11159_02130</name>
</gene>
<evidence type="ECO:0000313" key="4">
    <source>
        <dbReference type="Proteomes" id="UP000295794"/>
    </source>
</evidence>
<dbReference type="Proteomes" id="UP000255108">
    <property type="component" value="Unassembled WGS sequence"/>
</dbReference>